<comment type="similarity">
    <text evidence="1">Belongs to the intimin/invasin family.</text>
</comment>
<name>A0A4Q9EKI4_9GAMM</name>
<evidence type="ECO:0000259" key="4">
    <source>
        <dbReference type="Pfam" id="PF11924"/>
    </source>
</evidence>
<evidence type="ECO:0000313" key="6">
    <source>
        <dbReference type="Proteomes" id="UP000293380"/>
    </source>
</evidence>
<feature type="domain" description="Inverse autotransporter beta-domain" evidence="4">
    <location>
        <begin position="71"/>
        <end position="344"/>
    </location>
</feature>
<evidence type="ECO:0000313" key="5">
    <source>
        <dbReference type="EMBL" id="TBM24020.1"/>
    </source>
</evidence>
<evidence type="ECO:0000256" key="2">
    <source>
        <dbReference type="SAM" id="MobiDB-lite"/>
    </source>
</evidence>
<dbReference type="FunFam" id="2.40.160.160:FF:000001">
    <property type="entry name" value="Intimin-like inverse autotransporter SinH"/>
    <property type="match status" value="1"/>
</dbReference>
<dbReference type="EMBL" id="SITD01000062">
    <property type="protein sequence ID" value="TBM24020.1"/>
    <property type="molecule type" value="Genomic_DNA"/>
</dbReference>
<dbReference type="InterPro" id="IPR003535">
    <property type="entry name" value="Intimin/invasin_bac"/>
</dbReference>
<dbReference type="InterPro" id="IPR038177">
    <property type="entry name" value="IAT_beta_sf"/>
</dbReference>
<dbReference type="Gene3D" id="2.40.160.160">
    <property type="entry name" value="Inverse autotransporter, beta-domain"/>
    <property type="match status" value="1"/>
</dbReference>
<dbReference type="Pfam" id="PF11924">
    <property type="entry name" value="IAT_beta"/>
    <property type="match status" value="1"/>
</dbReference>
<feature type="chain" id="PRO_5020837539" evidence="3">
    <location>
        <begin position="20"/>
        <end position="732"/>
    </location>
</feature>
<proteinExistence type="inferred from homology"/>
<sequence length="732" mass="82080">MNYFNFVILLTFISWTATAAEDSPTINSTLPAQASTPDLPDLGSQAAQKAEKEEKGKSFKEQTADYMTDSATQGFENLTPEALESQAHSYLQNQVTSYTQSYIEGLMSPYGKVRTSLSIDERGSLEGSSLDYFVPWFDDQKTVLFSQFSTQRKEDRTIANAGLGIRQNVGSWLLGSNVFYDYDYTRGHRRLGLGTEAWTDFLRFSGNYYHPLSGWKNSPDLDFYEERPARGWDVRAESWLPFYPQIGGKLIYEQYYGDEVALFGSDNLQKNPRAVTLGLSYTPVPLFTVSADYKAGTGNNNDLSVSAMLTYQPGVPLNAQLDPENVKIQHSLAGSRHDFVDRNNFIVLEYREKNPLDVTLWLKADEINEHPECVLKDTPEAGVGLEKCKWTINALINHHYKIVTASWQAKSNASRTLVMPVVRANTLTEGNNNRWNLVLPTWQNAPTEAERTAMNTWRVRITLADEKGNKQNSGVVELTVQQNRKIELVVDNATDADLSTHKHEASAQADGIDGVVMALLLTDAYGDNTDSKGDKLTDDAIMPELYDSNNKKVTLSDKPCTNETPCVFIASRDQHSETITLASTLPSSFRWKSKANGYDDSNYVDITFLGQSADDVSAIIYQTSISHPVNLIDKENMHLPLNNTYRFVLWRDNNKDGVFQMSEQLNAEEMAQYDYRWEFFGKSVSGDTGAQANTENQDLALPSTNLEAQQKFGASEKSGIQGYGVRVAYRKK</sequence>
<dbReference type="AlphaFoldDB" id="A0A4Q9EKI4"/>
<accession>A0A4Q9EKI4</accession>
<protein>
    <submittedName>
        <fullName evidence="5">Intimin-like inverse autotransporter SinH</fullName>
    </submittedName>
</protein>
<dbReference type="InterPro" id="IPR051715">
    <property type="entry name" value="Intimin-Invasin_domain"/>
</dbReference>
<evidence type="ECO:0000256" key="1">
    <source>
        <dbReference type="ARBA" id="ARBA00010116"/>
    </source>
</evidence>
<dbReference type="RefSeq" id="WP_130960041.1">
    <property type="nucleotide sequence ID" value="NZ_SITD01000062.1"/>
</dbReference>
<organism evidence="5 6">
    <name type="scientific">Hafnia paralvei</name>
    <dbReference type="NCBI Taxonomy" id="546367"/>
    <lineage>
        <taxon>Bacteria</taxon>
        <taxon>Pseudomonadati</taxon>
        <taxon>Pseudomonadota</taxon>
        <taxon>Gammaproteobacteria</taxon>
        <taxon>Enterobacterales</taxon>
        <taxon>Hafniaceae</taxon>
        <taxon>Hafnia</taxon>
    </lineage>
</organism>
<dbReference type="GO" id="GO:0009279">
    <property type="term" value="C:cell outer membrane"/>
    <property type="evidence" value="ECO:0007669"/>
    <property type="project" value="TreeGrafter"/>
</dbReference>
<evidence type="ECO:0000256" key="3">
    <source>
        <dbReference type="SAM" id="SignalP"/>
    </source>
</evidence>
<dbReference type="NCBIfam" id="NF033423">
    <property type="entry name" value="inverse_SinH"/>
    <property type="match status" value="1"/>
</dbReference>
<feature type="region of interest" description="Disordered" evidence="2">
    <location>
        <begin position="28"/>
        <end position="60"/>
    </location>
</feature>
<feature type="compositionally biased region" description="Basic and acidic residues" evidence="2">
    <location>
        <begin position="49"/>
        <end position="60"/>
    </location>
</feature>
<gene>
    <name evidence="5" type="primary">sinH</name>
    <name evidence="5" type="ORF">EYY89_15095</name>
</gene>
<dbReference type="GO" id="GO:0007155">
    <property type="term" value="P:cell adhesion"/>
    <property type="evidence" value="ECO:0007669"/>
    <property type="project" value="InterPro"/>
</dbReference>
<dbReference type="PANTHER" id="PTHR39576:SF2">
    <property type="entry name" value="ATTACHING AND EFFACING PROTEIN HOMOLOG-RELATED"/>
    <property type="match status" value="1"/>
</dbReference>
<dbReference type="InterPro" id="IPR024519">
    <property type="entry name" value="IAT_beta"/>
</dbReference>
<dbReference type="PRINTS" id="PR01369">
    <property type="entry name" value="INTIMIN"/>
</dbReference>
<comment type="caution">
    <text evidence="5">The sequence shown here is derived from an EMBL/GenBank/DDBJ whole genome shotgun (WGS) entry which is preliminary data.</text>
</comment>
<reference evidence="5 6" key="1">
    <citation type="submission" date="2019-02" db="EMBL/GenBank/DDBJ databases">
        <title>Comparative genomic analysis of the Hafnia genus genomes.</title>
        <authorList>
            <person name="Zhiqiu Y."/>
            <person name="Chao Y."/>
            <person name="Yuhui D."/>
            <person name="Di H."/>
            <person name="Bin L."/>
        </authorList>
    </citation>
    <scope>NUCLEOTIDE SEQUENCE [LARGE SCALE GENOMIC DNA]</scope>
    <source>
        <strain evidence="5 6">PCM_1194</strain>
    </source>
</reference>
<dbReference type="PANTHER" id="PTHR39576">
    <property type="entry name" value="ATTACHING AND EFFACING PROTEIN HOMOLOG-RELATED-RELATED"/>
    <property type="match status" value="1"/>
</dbReference>
<keyword evidence="3" id="KW-0732">Signal</keyword>
<dbReference type="Proteomes" id="UP000293380">
    <property type="component" value="Unassembled WGS sequence"/>
</dbReference>
<feature type="signal peptide" evidence="3">
    <location>
        <begin position="1"/>
        <end position="19"/>
    </location>
</feature>